<keyword evidence="4" id="KW-1185">Reference proteome</keyword>
<evidence type="ECO:0000313" key="3">
    <source>
        <dbReference type="EMBL" id="POP48227.1"/>
    </source>
</evidence>
<evidence type="ECO:0000313" key="2">
    <source>
        <dbReference type="EMBL" id="POP44840.1"/>
    </source>
</evidence>
<dbReference type="SUPFAM" id="SSF55729">
    <property type="entry name" value="Acyl-CoA N-acyltransferases (Nat)"/>
    <property type="match status" value="1"/>
</dbReference>
<gene>
    <name evidence="3" type="ORF">CHU32_13180</name>
    <name evidence="2" type="ORF">CHU33_10255</name>
</gene>
<sequence>MMLATKRLLLRNVAAGDADDLFRIYGDPCTHTFNPAGPWPSVDYTRQRLAGWITEHEQYGYGNWAIALRDTPERIIGFAGITLRELDGIPTYNLGYRFAPDAWGKGIASEFCQFALGYAFNTLGLHEVTAVVRPAHLASQRVLEKSGMIKTATVNDVPGAEPSLVYRLSVTQWHEHPLRDTH</sequence>
<name>A0A2P5GNS8_9ENTR</name>
<dbReference type="PANTHER" id="PTHR43792:SF1">
    <property type="entry name" value="N-ACETYLTRANSFERASE DOMAIN-CONTAINING PROTEIN"/>
    <property type="match status" value="1"/>
</dbReference>
<feature type="domain" description="N-acetyltransferase" evidence="1">
    <location>
        <begin position="8"/>
        <end position="171"/>
    </location>
</feature>
<dbReference type="OrthoDB" id="9801656at2"/>
<evidence type="ECO:0000313" key="5">
    <source>
        <dbReference type="Proteomes" id="UP000247005"/>
    </source>
</evidence>
<dbReference type="PROSITE" id="PS51186">
    <property type="entry name" value="GNAT"/>
    <property type="match status" value="1"/>
</dbReference>
<dbReference type="InterPro" id="IPR016181">
    <property type="entry name" value="Acyl_CoA_acyltransferase"/>
</dbReference>
<accession>A0A2P5GNS8</accession>
<dbReference type="Gene3D" id="3.40.630.30">
    <property type="match status" value="1"/>
</dbReference>
<dbReference type="RefSeq" id="WP_103675989.1">
    <property type="nucleotide sequence ID" value="NZ_PQGD01000010.1"/>
</dbReference>
<dbReference type="Proteomes" id="UP000247005">
    <property type="component" value="Unassembled WGS sequence"/>
</dbReference>
<keyword evidence="3" id="KW-0808">Transferase</keyword>
<reference evidence="4 5" key="1">
    <citation type="submission" date="2018-01" db="EMBL/GenBank/DDBJ databases">
        <title>Superficieibacter electus gen. nov., sp. nov., an extended-spectrum beta-lactamase possessing member of the Enterobacteriaceae family, isolated from intensive care unit surfaces.</title>
        <authorList>
            <person name="Potter R.F."/>
            <person name="D'Souza A.W."/>
        </authorList>
    </citation>
    <scope>NUCLEOTIDE SEQUENCE [LARGE SCALE GENOMIC DNA]</scope>
    <source>
        <strain evidence="3 5">BP-1</strain>
        <strain evidence="2 4">BP-2</strain>
    </source>
</reference>
<evidence type="ECO:0000259" key="1">
    <source>
        <dbReference type="PROSITE" id="PS51186"/>
    </source>
</evidence>
<evidence type="ECO:0000313" key="4">
    <source>
        <dbReference type="Proteomes" id="UP000237073"/>
    </source>
</evidence>
<organism evidence="3 5">
    <name type="scientific">Superficieibacter electus</name>
    <dbReference type="NCBI Taxonomy" id="2022662"/>
    <lineage>
        <taxon>Bacteria</taxon>
        <taxon>Pseudomonadati</taxon>
        <taxon>Pseudomonadota</taxon>
        <taxon>Gammaproteobacteria</taxon>
        <taxon>Enterobacterales</taxon>
        <taxon>Enterobacteriaceae</taxon>
        <taxon>Superficieibacter</taxon>
    </lineage>
</organism>
<dbReference type="AlphaFoldDB" id="A0A2P5GNS8"/>
<dbReference type="Pfam" id="PF13302">
    <property type="entry name" value="Acetyltransf_3"/>
    <property type="match status" value="1"/>
</dbReference>
<comment type="caution">
    <text evidence="3">The sequence shown here is derived from an EMBL/GenBank/DDBJ whole genome shotgun (WGS) entry which is preliminary data.</text>
</comment>
<dbReference type="PANTHER" id="PTHR43792">
    <property type="entry name" value="GNAT FAMILY, PUTATIVE (AFU_ORTHOLOGUE AFUA_3G00765)-RELATED-RELATED"/>
    <property type="match status" value="1"/>
</dbReference>
<protein>
    <submittedName>
        <fullName evidence="3">GNAT family N-acetyltransferase</fullName>
    </submittedName>
</protein>
<dbReference type="EMBL" id="PQGE01000008">
    <property type="protein sequence ID" value="POP44840.1"/>
    <property type="molecule type" value="Genomic_DNA"/>
</dbReference>
<dbReference type="EMBL" id="PQGD01000010">
    <property type="protein sequence ID" value="POP48227.1"/>
    <property type="molecule type" value="Genomic_DNA"/>
</dbReference>
<dbReference type="GO" id="GO:0016747">
    <property type="term" value="F:acyltransferase activity, transferring groups other than amino-acyl groups"/>
    <property type="evidence" value="ECO:0007669"/>
    <property type="project" value="InterPro"/>
</dbReference>
<dbReference type="Proteomes" id="UP000237073">
    <property type="component" value="Unassembled WGS sequence"/>
</dbReference>
<dbReference type="InterPro" id="IPR000182">
    <property type="entry name" value="GNAT_dom"/>
</dbReference>
<proteinExistence type="predicted"/>
<dbReference type="InterPro" id="IPR051531">
    <property type="entry name" value="N-acetyltransferase"/>
</dbReference>